<accession>A0A9N9D0F9</accession>
<gene>
    <name evidence="1" type="ORF">PBRASI_LOCUS8581</name>
</gene>
<comment type="caution">
    <text evidence="1">The sequence shown here is derived from an EMBL/GenBank/DDBJ whole genome shotgun (WGS) entry which is preliminary data.</text>
</comment>
<name>A0A9N9D0F9_9GLOM</name>
<proteinExistence type="predicted"/>
<evidence type="ECO:0000313" key="2">
    <source>
        <dbReference type="Proteomes" id="UP000789739"/>
    </source>
</evidence>
<protein>
    <submittedName>
        <fullName evidence="1">7277_t:CDS:1</fullName>
    </submittedName>
</protein>
<reference evidence="1" key="1">
    <citation type="submission" date="2021-06" db="EMBL/GenBank/DDBJ databases">
        <authorList>
            <person name="Kallberg Y."/>
            <person name="Tangrot J."/>
            <person name="Rosling A."/>
        </authorList>
    </citation>
    <scope>NUCLEOTIDE SEQUENCE</scope>
    <source>
        <strain evidence="1">BR232B</strain>
    </source>
</reference>
<organism evidence="1 2">
    <name type="scientific">Paraglomus brasilianum</name>
    <dbReference type="NCBI Taxonomy" id="144538"/>
    <lineage>
        <taxon>Eukaryota</taxon>
        <taxon>Fungi</taxon>
        <taxon>Fungi incertae sedis</taxon>
        <taxon>Mucoromycota</taxon>
        <taxon>Glomeromycotina</taxon>
        <taxon>Glomeromycetes</taxon>
        <taxon>Paraglomerales</taxon>
        <taxon>Paraglomeraceae</taxon>
        <taxon>Paraglomus</taxon>
    </lineage>
</organism>
<evidence type="ECO:0000313" key="1">
    <source>
        <dbReference type="EMBL" id="CAG8618774.1"/>
    </source>
</evidence>
<dbReference type="EMBL" id="CAJVPI010001569">
    <property type="protein sequence ID" value="CAG8618774.1"/>
    <property type="molecule type" value="Genomic_DNA"/>
</dbReference>
<dbReference type="Proteomes" id="UP000789739">
    <property type="component" value="Unassembled WGS sequence"/>
</dbReference>
<sequence length="94" mass="10503">MNLDHFYLWKKSDTGSGITYLDRKGYTKKISILLKGEDDNVNVYTINNFLASYGISSSLLRKIGSGHAILIHEGKNAAQTENPDGHNIIQEDFS</sequence>
<keyword evidence="2" id="KW-1185">Reference proteome</keyword>
<dbReference type="AlphaFoldDB" id="A0A9N9D0F9"/>